<gene>
    <name evidence="1" type="ORF">D4764_09G0008990</name>
</gene>
<proteinExistence type="predicted"/>
<reference evidence="1 2" key="1">
    <citation type="submission" date="2019-04" db="EMBL/GenBank/DDBJ databases">
        <title>Chromosome genome assembly for Takifugu flavidus.</title>
        <authorList>
            <person name="Xiao S."/>
        </authorList>
    </citation>
    <scope>NUCLEOTIDE SEQUENCE [LARGE SCALE GENOMIC DNA]</scope>
    <source>
        <strain evidence="1">HTHZ2018</strain>
        <tissue evidence="1">Muscle</tissue>
    </source>
</reference>
<name>A0A5C6MM61_9TELE</name>
<evidence type="ECO:0000313" key="2">
    <source>
        <dbReference type="Proteomes" id="UP000324091"/>
    </source>
</evidence>
<protein>
    <submittedName>
        <fullName evidence="1">Protein ABHD18</fullName>
    </submittedName>
</protein>
<dbReference type="AlphaFoldDB" id="A0A5C6MM61"/>
<comment type="caution">
    <text evidence="1">The sequence shown here is derived from an EMBL/GenBank/DDBJ whole genome shotgun (WGS) entry which is preliminary data.</text>
</comment>
<accession>A0A5C6MM61</accession>
<keyword evidence="2" id="KW-1185">Reference proteome</keyword>
<sequence length="42" mass="4708">MYPLGWDWRPFFLAQADPDGPTHDQRGGDGLFASGESLLWLS</sequence>
<evidence type="ECO:0000313" key="1">
    <source>
        <dbReference type="EMBL" id="TWW55849.1"/>
    </source>
</evidence>
<organism evidence="1 2">
    <name type="scientific">Takifugu flavidus</name>
    <name type="common">sansaifugu</name>
    <dbReference type="NCBI Taxonomy" id="433684"/>
    <lineage>
        <taxon>Eukaryota</taxon>
        <taxon>Metazoa</taxon>
        <taxon>Chordata</taxon>
        <taxon>Craniata</taxon>
        <taxon>Vertebrata</taxon>
        <taxon>Euteleostomi</taxon>
        <taxon>Actinopterygii</taxon>
        <taxon>Neopterygii</taxon>
        <taxon>Teleostei</taxon>
        <taxon>Neoteleostei</taxon>
        <taxon>Acanthomorphata</taxon>
        <taxon>Eupercaria</taxon>
        <taxon>Tetraodontiformes</taxon>
        <taxon>Tetradontoidea</taxon>
        <taxon>Tetraodontidae</taxon>
        <taxon>Takifugu</taxon>
    </lineage>
</organism>
<dbReference type="Proteomes" id="UP000324091">
    <property type="component" value="Chromosome 9"/>
</dbReference>
<dbReference type="EMBL" id="RHFK02000022">
    <property type="protein sequence ID" value="TWW55849.1"/>
    <property type="molecule type" value="Genomic_DNA"/>
</dbReference>